<evidence type="ECO:0000256" key="1">
    <source>
        <dbReference type="ARBA" id="ARBA00010134"/>
    </source>
</evidence>
<dbReference type="Bgee" id="ENSGGOG00000010972">
    <property type="expression patterns" value="Expressed in heart and 6 other cell types or tissues"/>
</dbReference>
<dbReference type="PANTHER" id="PTHR48169:SF3">
    <property type="entry name" value="CASP8 AND FADD LIKE APOPTOSIS REGULATOR"/>
    <property type="match status" value="1"/>
</dbReference>
<comment type="similarity">
    <text evidence="1">Belongs to the peptidase C14A family.</text>
</comment>
<reference evidence="8" key="3">
    <citation type="submission" date="2025-08" db="UniProtKB">
        <authorList>
            <consortium name="Ensembl"/>
        </authorList>
    </citation>
    <scope>IDENTIFICATION</scope>
</reference>
<dbReference type="Pfam" id="PF01335">
    <property type="entry name" value="DED"/>
    <property type="match status" value="2"/>
</dbReference>
<dbReference type="SUPFAM" id="SSF47986">
    <property type="entry name" value="DEATH domain"/>
    <property type="match status" value="2"/>
</dbReference>
<dbReference type="FunFam" id="1.10.533.10:FF:000020">
    <property type="entry name" value="CASP8 and FADD like apoptosis regulator"/>
    <property type="match status" value="1"/>
</dbReference>
<dbReference type="GO" id="GO:0006508">
    <property type="term" value="P:proteolysis"/>
    <property type="evidence" value="ECO:0007669"/>
    <property type="project" value="InterPro"/>
</dbReference>
<dbReference type="Proteomes" id="UP000001519">
    <property type="component" value="Chromosome 2B"/>
</dbReference>
<dbReference type="SMART" id="SM00031">
    <property type="entry name" value="DED"/>
    <property type="match status" value="2"/>
</dbReference>
<dbReference type="SUPFAM" id="SSF52129">
    <property type="entry name" value="Caspase-like"/>
    <property type="match status" value="1"/>
</dbReference>
<evidence type="ECO:0000256" key="2">
    <source>
        <dbReference type="ARBA" id="ARBA00022703"/>
    </source>
</evidence>
<evidence type="ECO:0000256" key="5">
    <source>
        <dbReference type="ARBA" id="ARBA00074066"/>
    </source>
</evidence>
<dbReference type="FunFam" id="1.10.533.10:FF:000016">
    <property type="entry name" value="CASP8 and FADD-like apoptosis regulator"/>
    <property type="match status" value="1"/>
</dbReference>
<evidence type="ECO:0000313" key="8">
    <source>
        <dbReference type="Ensembl" id="ENSGGOP00000051423.1"/>
    </source>
</evidence>
<dbReference type="GO" id="GO:0004197">
    <property type="term" value="F:cysteine-type endopeptidase activity"/>
    <property type="evidence" value="ECO:0007669"/>
    <property type="project" value="InterPro"/>
</dbReference>
<reference evidence="9" key="1">
    <citation type="submission" date="2011-05" db="EMBL/GenBank/DDBJ databases">
        <title>Insights into the evolution of the great apes provided by the gorilla genome.</title>
        <authorList>
            <person name="Scally A."/>
        </authorList>
    </citation>
    <scope>NUCLEOTIDE SEQUENCE [LARGE SCALE GENOMIC DNA]</scope>
</reference>
<keyword evidence="9" id="KW-1185">Reference proteome</keyword>
<comment type="function">
    <text evidence="4">Apoptosis regulator protein which may function as a crucial link between cell survival and cell death pathways in mammalian cells. Acts as an inhibitor of TNFRSF6 mediated apoptosis. A proteolytic fragment (p43) is likely retained in the death-inducing signaling complex (DISC) thereby blocking further recruitment and processing of caspase-8 at the complex. Full length and shorter isoforms have been shown either to induce apoptosis or to reduce TNFRSF-triggered apoptosis. Lacks enzymatic (caspase) activity.</text>
</comment>
<dbReference type="CDD" id="cd08340">
    <property type="entry name" value="DED_c-FLIP_r2"/>
    <property type="match status" value="1"/>
</dbReference>
<dbReference type="GO" id="GO:0005737">
    <property type="term" value="C:cytoplasm"/>
    <property type="evidence" value="ECO:0007669"/>
    <property type="project" value="UniProtKB-ARBA"/>
</dbReference>
<feature type="domain" description="DED" evidence="6">
    <location>
        <begin position="92"/>
        <end position="170"/>
    </location>
</feature>
<gene>
    <name evidence="8" type="primary">CFLAR</name>
</gene>
<dbReference type="PROSITE" id="PS50208">
    <property type="entry name" value="CASPASE_P20"/>
    <property type="match status" value="1"/>
</dbReference>
<dbReference type="AlphaFoldDB" id="A0A2I2ZWB4"/>
<reference evidence="8 9" key="2">
    <citation type="journal article" date="2012" name="Nature">
        <title>Insights into hominid evolution from the gorilla genome sequence.</title>
        <authorList>
            <person name="Scally A."/>
            <person name="Dutheil J.Y."/>
            <person name="Hillier L.W."/>
            <person name="Jordan G.E."/>
            <person name="Goodhead I."/>
            <person name="Herrero J."/>
            <person name="Hobolth A."/>
            <person name="Lappalainen T."/>
            <person name="Mailund T."/>
            <person name="Marques-Bonet T."/>
            <person name="McCarthy S."/>
            <person name="Montgomery S.H."/>
            <person name="Schwalie P.C."/>
            <person name="Tang Y.A."/>
            <person name="Ward M.C."/>
            <person name="Xue Y."/>
            <person name="Yngvadottir B."/>
            <person name="Alkan C."/>
            <person name="Andersen L.N."/>
            <person name="Ayub Q."/>
            <person name="Ball E.V."/>
            <person name="Beal K."/>
            <person name="Bradley B.J."/>
            <person name="Chen Y."/>
            <person name="Clee C.M."/>
            <person name="Fitzgerald S."/>
            <person name="Graves T.A."/>
            <person name="Gu Y."/>
            <person name="Heath P."/>
            <person name="Heger A."/>
            <person name="Karakoc E."/>
            <person name="Kolb-Kokocinski A."/>
            <person name="Laird G.K."/>
            <person name="Lunter G."/>
            <person name="Meader S."/>
            <person name="Mort M."/>
            <person name="Mullikin J.C."/>
            <person name="Munch K."/>
            <person name="O'Connor T.D."/>
            <person name="Phillips A.D."/>
            <person name="Prado-Martinez J."/>
            <person name="Rogers A.S."/>
            <person name="Sajjadian S."/>
            <person name="Schmidt D."/>
            <person name="Shaw K."/>
            <person name="Simpson J.T."/>
            <person name="Stenson P.D."/>
            <person name="Turner D.J."/>
            <person name="Vigilant L."/>
            <person name="Vilella A.J."/>
            <person name="Whitener W."/>
            <person name="Zhu B."/>
            <person name="Cooper D.N."/>
            <person name="de Jong P."/>
            <person name="Dermitzakis E.T."/>
            <person name="Eichler E.E."/>
            <person name="Flicek P."/>
            <person name="Goldman N."/>
            <person name="Mundy N.I."/>
            <person name="Ning Z."/>
            <person name="Odom D.T."/>
            <person name="Ponting C.P."/>
            <person name="Quail M.A."/>
            <person name="Ryder O.A."/>
            <person name="Searle S.M."/>
            <person name="Warren W.C."/>
            <person name="Wilson R.K."/>
            <person name="Schierup M.H."/>
            <person name="Rogers J."/>
            <person name="Tyler-Smith C."/>
            <person name="Durbin R."/>
        </authorList>
    </citation>
    <scope>NUCLEOTIDE SEQUENCE [LARGE SCALE GENOMIC DNA]</scope>
</reference>
<dbReference type="Pfam" id="PF00656">
    <property type="entry name" value="Peptidase_C14"/>
    <property type="match status" value="1"/>
</dbReference>
<evidence type="ECO:0000259" key="6">
    <source>
        <dbReference type="PROSITE" id="PS50168"/>
    </source>
</evidence>
<name>A0A2I2ZWB4_GORGO</name>
<dbReference type="Gene3D" id="1.10.533.10">
    <property type="entry name" value="Death Domain, Fas"/>
    <property type="match status" value="2"/>
</dbReference>
<dbReference type="GeneTree" id="ENSGT00530000064199"/>
<evidence type="ECO:0000256" key="3">
    <source>
        <dbReference type="ARBA" id="ARBA00022737"/>
    </source>
</evidence>
<keyword evidence="2" id="KW-0053">Apoptosis</keyword>
<reference evidence="8" key="4">
    <citation type="submission" date="2025-09" db="UniProtKB">
        <authorList>
            <consortium name="Ensembl"/>
        </authorList>
    </citation>
    <scope>IDENTIFICATION</scope>
</reference>
<evidence type="ECO:0000259" key="7">
    <source>
        <dbReference type="PROSITE" id="PS50208"/>
    </source>
</evidence>
<feature type="domain" description="Caspase family p20" evidence="7">
    <location>
        <begin position="228"/>
        <end position="323"/>
    </location>
</feature>
<dbReference type="EMBL" id="CABD030017998">
    <property type="status" value="NOT_ANNOTATED_CDS"/>
    <property type="molecule type" value="Genomic_DNA"/>
</dbReference>
<dbReference type="GO" id="GO:0008047">
    <property type="term" value="F:enzyme activator activity"/>
    <property type="evidence" value="ECO:0007669"/>
    <property type="project" value="UniProtKB-ARBA"/>
</dbReference>
<dbReference type="CDD" id="cd08337">
    <property type="entry name" value="DED_c-FLIP_r1"/>
    <property type="match status" value="1"/>
</dbReference>
<organism evidence="8 9">
    <name type="scientific">Gorilla gorilla gorilla</name>
    <name type="common">Western lowland gorilla</name>
    <dbReference type="NCBI Taxonomy" id="9595"/>
    <lineage>
        <taxon>Eukaryota</taxon>
        <taxon>Metazoa</taxon>
        <taxon>Chordata</taxon>
        <taxon>Craniata</taxon>
        <taxon>Vertebrata</taxon>
        <taxon>Euteleostomi</taxon>
        <taxon>Mammalia</taxon>
        <taxon>Eutheria</taxon>
        <taxon>Euarchontoglires</taxon>
        <taxon>Primates</taxon>
        <taxon>Haplorrhini</taxon>
        <taxon>Catarrhini</taxon>
        <taxon>Hominidae</taxon>
        <taxon>Gorilla</taxon>
    </lineage>
</organism>
<dbReference type="SMART" id="SM00115">
    <property type="entry name" value="CASc"/>
    <property type="match status" value="1"/>
</dbReference>
<dbReference type="PROSITE" id="PS50168">
    <property type="entry name" value="DED"/>
    <property type="match status" value="2"/>
</dbReference>
<proteinExistence type="inferred from homology"/>
<dbReference type="InterPro" id="IPR001875">
    <property type="entry name" value="DED_dom"/>
</dbReference>
<dbReference type="InterPro" id="IPR029030">
    <property type="entry name" value="Caspase-like_dom_sf"/>
</dbReference>
<dbReference type="GO" id="GO:0006915">
    <property type="term" value="P:apoptotic process"/>
    <property type="evidence" value="ECO:0007669"/>
    <property type="project" value="UniProtKB-KW"/>
</dbReference>
<protein>
    <recommendedName>
        <fullName evidence="5">CASP8 and FADD-like apoptosis regulator</fullName>
    </recommendedName>
</protein>
<feature type="domain" description="DED" evidence="6">
    <location>
        <begin position="1"/>
        <end position="73"/>
    </location>
</feature>
<dbReference type="InterPro" id="IPR011600">
    <property type="entry name" value="Pept_C14_caspase"/>
</dbReference>
<dbReference type="CDD" id="cd00032">
    <property type="entry name" value="CASc"/>
    <property type="match status" value="1"/>
</dbReference>
<dbReference type="Gene3D" id="3.40.50.1460">
    <property type="match status" value="1"/>
</dbReference>
<dbReference type="GO" id="GO:2001237">
    <property type="term" value="P:negative regulation of extrinsic apoptotic signaling pathway"/>
    <property type="evidence" value="ECO:0007669"/>
    <property type="project" value="UniProtKB-ARBA"/>
</dbReference>
<accession>A0A2I2ZWB4</accession>
<keyword evidence="3" id="KW-0677">Repeat</keyword>
<dbReference type="EMBL" id="CABD030017997">
    <property type="status" value="NOT_ANNOTATED_CDS"/>
    <property type="molecule type" value="Genomic_DNA"/>
</dbReference>
<dbReference type="GO" id="GO:0060544">
    <property type="term" value="P:regulation of necroptotic process"/>
    <property type="evidence" value="ECO:0007669"/>
    <property type="project" value="UniProtKB-ARBA"/>
</dbReference>
<dbReference type="InterPro" id="IPR011029">
    <property type="entry name" value="DEATH-like_dom_sf"/>
</dbReference>
<evidence type="ECO:0000313" key="9">
    <source>
        <dbReference type="Proteomes" id="UP000001519"/>
    </source>
</evidence>
<dbReference type="Ensembl" id="ENSGGOT00000061446.1">
    <property type="protein sequence ID" value="ENSGGOP00000051423.1"/>
    <property type="gene ID" value="ENSGGOG00000010972.3"/>
</dbReference>
<dbReference type="InterPro" id="IPR015917">
    <property type="entry name" value="Pept_C14A"/>
</dbReference>
<sequence>MSAEVIHQVEEALDTDEKEMLLFLCRDVAIDVVPPNVRDLLDILRERGKLSVGDLAELLYRVRRFDLLKRILKMDRKAVETHLLRNPHLVSDYRVLMAEIGEDLDKSDVSSLIFLMKDYMGRGKISKEKSFLDLVVELEKLNLVAPDQLDLLEKCLKNIHRIDLKTKIQKYKQSVQGAGTSYRNVLQAAIQKSLKDPSNNFRSIPEERYKMKSKPLGICLIIDCIGNETELLRDTFASLGYEVQKFLHLSMRGISQILGQFACMPEHRDYDSFVCVLVSRGGSQSVYGVDQTHSGLPLHHIRRMFMGDSCPYLAGKPKMFFIQNYVVSEGQLEDSSLLEVDGPAMKNVEFKAQKRGLCTVHREADFFWSLCTADMSLLERSHRSPSLYLQCLSQKLRQERKRPLLDLHIELNGYMYDWNSRVSAKEKYYVWLQHTLRKKLILSYT</sequence>
<dbReference type="PANTHER" id="PTHR48169">
    <property type="entry name" value="DED DOMAIN-CONTAINING PROTEIN"/>
    <property type="match status" value="1"/>
</dbReference>
<evidence type="ECO:0000256" key="4">
    <source>
        <dbReference type="ARBA" id="ARBA00057217"/>
    </source>
</evidence>
<dbReference type="InterPro" id="IPR001309">
    <property type="entry name" value="Pept_C14_p20"/>
</dbReference>